<dbReference type="EMBL" id="DUAV01000032">
    <property type="protein sequence ID" value="HIG63930.1"/>
    <property type="molecule type" value="Genomic_DNA"/>
</dbReference>
<keyword evidence="1" id="KW-0175">Coiled coil</keyword>
<name>A0A7C8DH53_9ARCH</name>
<evidence type="ECO:0000256" key="1">
    <source>
        <dbReference type="SAM" id="Coils"/>
    </source>
</evidence>
<dbReference type="Proteomes" id="UP000589516">
    <property type="component" value="Unassembled WGS sequence"/>
</dbReference>
<proteinExistence type="predicted"/>
<feature type="coiled-coil region" evidence="1">
    <location>
        <begin position="12"/>
        <end position="39"/>
    </location>
</feature>
<evidence type="ECO:0000313" key="3">
    <source>
        <dbReference type="Proteomes" id="UP000589516"/>
    </source>
</evidence>
<feature type="non-terminal residue" evidence="2">
    <location>
        <position position="167"/>
    </location>
</feature>
<evidence type="ECO:0000313" key="2">
    <source>
        <dbReference type="EMBL" id="HIG63930.1"/>
    </source>
</evidence>
<sequence>MSNKTQDLIDENELLRHSIDALTSENEELQDTISNLEFYQYDPPDHSVVVVSVPVYVYPVQETGNGNGTDDNGTDEEEWSNLTGWPYWAMMDLYKVTKDNNTITIEYVGFYSMNGTTSEPPGATEGMRNCTDSNSGISPPTTFYNSDGTNIASFAAGVYGYLAHNAT</sequence>
<comment type="caution">
    <text evidence="2">The sequence shown here is derived from an EMBL/GenBank/DDBJ whole genome shotgun (WGS) entry which is preliminary data.</text>
</comment>
<protein>
    <submittedName>
        <fullName evidence="2">Uncharacterized protein</fullName>
    </submittedName>
</protein>
<organism evidence="2 3">
    <name type="scientific">Marine Group III euryarchaeote</name>
    <dbReference type="NCBI Taxonomy" id="2173149"/>
    <lineage>
        <taxon>Archaea</taxon>
        <taxon>Methanobacteriati</taxon>
        <taxon>Thermoplasmatota</taxon>
        <taxon>Thermoplasmata</taxon>
        <taxon>Candidatus Thermoprofundales</taxon>
    </lineage>
</organism>
<reference evidence="3" key="1">
    <citation type="journal article" date="2019" name="bioRxiv">
        <title>Genome diversification in globally distributed novel marine Proteobacteria is linked to environmental adaptation.</title>
        <authorList>
            <person name="Zhou Z."/>
            <person name="Tran P.Q."/>
            <person name="Kieft K."/>
            <person name="Anantharaman K."/>
        </authorList>
    </citation>
    <scope>NUCLEOTIDE SEQUENCE [LARGE SCALE GENOMIC DNA]</scope>
</reference>
<dbReference type="AlphaFoldDB" id="A0A7C8DH53"/>
<gene>
    <name evidence="2" type="ORF">EYQ16_05400</name>
</gene>
<accession>A0A7C8DH53</accession>